<name>A0ABN1H5G9_9ACTN</name>
<evidence type="ECO:0000259" key="1">
    <source>
        <dbReference type="Pfam" id="PF08378"/>
    </source>
</evidence>
<dbReference type="Pfam" id="PF08378">
    <property type="entry name" value="NERD"/>
    <property type="match status" value="1"/>
</dbReference>
<feature type="domain" description="NERD" evidence="1">
    <location>
        <begin position="15"/>
        <end position="100"/>
    </location>
</feature>
<dbReference type="Proteomes" id="UP001500957">
    <property type="component" value="Unassembled WGS sequence"/>
</dbReference>
<sequence length="151" mass="16692">MLALHDRRTVGPNGRPSREVVDHFVVAPSGVWVVDAKTHYGPHEVRRTGGILTPRDERLFINYRDRTELVDQLRREVVTLQRTLVDVGHTVPVHGALCFVDTPLPWVSESITGVALVDLRGLTTLLAADGHLDGPERTDVHAVLNSRCVPA</sequence>
<dbReference type="InterPro" id="IPR011528">
    <property type="entry name" value="NERD"/>
</dbReference>
<proteinExistence type="predicted"/>
<keyword evidence="3" id="KW-1185">Reference proteome</keyword>
<protein>
    <recommendedName>
        <fullName evidence="1">NERD domain-containing protein</fullName>
    </recommendedName>
</protein>
<dbReference type="EMBL" id="BAAAHE010000035">
    <property type="protein sequence ID" value="GAA0629192.1"/>
    <property type="molecule type" value="Genomic_DNA"/>
</dbReference>
<comment type="caution">
    <text evidence="2">The sequence shown here is derived from an EMBL/GenBank/DDBJ whole genome shotgun (WGS) entry which is preliminary data.</text>
</comment>
<accession>A0ABN1H5G9</accession>
<evidence type="ECO:0000313" key="2">
    <source>
        <dbReference type="EMBL" id="GAA0629192.1"/>
    </source>
</evidence>
<evidence type="ECO:0000313" key="3">
    <source>
        <dbReference type="Proteomes" id="UP001500957"/>
    </source>
</evidence>
<organism evidence="2 3">
    <name type="scientific">Sporichthya brevicatena</name>
    <dbReference type="NCBI Taxonomy" id="171442"/>
    <lineage>
        <taxon>Bacteria</taxon>
        <taxon>Bacillati</taxon>
        <taxon>Actinomycetota</taxon>
        <taxon>Actinomycetes</taxon>
        <taxon>Sporichthyales</taxon>
        <taxon>Sporichthyaceae</taxon>
        <taxon>Sporichthya</taxon>
    </lineage>
</organism>
<gene>
    <name evidence="2" type="ORF">GCM10009547_36030</name>
</gene>
<reference evidence="2 3" key="1">
    <citation type="journal article" date="2019" name="Int. J. Syst. Evol. Microbiol.">
        <title>The Global Catalogue of Microorganisms (GCM) 10K type strain sequencing project: providing services to taxonomists for standard genome sequencing and annotation.</title>
        <authorList>
            <consortium name="The Broad Institute Genomics Platform"/>
            <consortium name="The Broad Institute Genome Sequencing Center for Infectious Disease"/>
            <person name="Wu L."/>
            <person name="Ma J."/>
        </authorList>
    </citation>
    <scope>NUCLEOTIDE SEQUENCE [LARGE SCALE GENOMIC DNA]</scope>
    <source>
        <strain evidence="2 3">JCM 10671</strain>
    </source>
</reference>